<dbReference type="InterPro" id="IPR011990">
    <property type="entry name" value="TPR-like_helical_dom_sf"/>
</dbReference>
<gene>
    <name evidence="2" type="ORF">GCM10022233_87820</name>
</gene>
<proteinExistence type="predicted"/>
<sequence>MTPMRGRRDRGRQEDGDGISPAPGGRVQASKESVAAGGDIDAVINGDHNTVTHVYVIPFTQPGTGTKQEAPTARLISECHPLDLEVHHAIRVAAGSNELPAYVPREHDVHLRRVVDAARGGRSQLCVLVGESSTGKTRACWEAVQPLATEGWRLWHPFDPTRAEAALAGLAAVGPKTVVWLNEAQHYLAPPQVGDRIAAALRTLLTDTERAPILVVGTLWPEHWDQLTSLPAKSEHDPHAQSRPLLTGRQVHVPGAFAQHDLVALRSAAATDERLAQALAGAADGRITQFLAGVPALLDRHRHAGPGARAILDAAMDARRLGCGPDLPATFLEEAATGYLSPSVFHSLDDGWFEDALAYTERPVHGNAALLQRSRRTPGGRRDDRRFRLADYMEQHGRRTRSLVCPPASFWDAALRHLSRRTDVSALAAAASARWRLRYASLLEARARQLPWAEPVIGPDVHAPGYDWLDEDANWPAEHLTCRALTDLAYTAAEAFDYEEAATLALQAAECCQPDALAEIALQHEEAGRTIEASDLAHHAAANGAPACLSHLAMMREEKELYDQAEHYAREAAEYGLTSTLADLAERREAAGNRESAEVLWEAAARYGHPEALANIARFQYEAHDIDGAARTAREALDRGDAASPHYRFEPLWARLWPHGIEPDGTPTLPDHQDHSW</sequence>
<evidence type="ECO:0008006" key="4">
    <source>
        <dbReference type="Google" id="ProtNLM"/>
    </source>
</evidence>
<feature type="region of interest" description="Disordered" evidence="1">
    <location>
        <begin position="1"/>
        <end position="29"/>
    </location>
</feature>
<feature type="compositionally biased region" description="Basic residues" evidence="1">
    <location>
        <begin position="1"/>
        <end position="10"/>
    </location>
</feature>
<dbReference type="Gene3D" id="1.25.40.10">
    <property type="entry name" value="Tetratricopeptide repeat domain"/>
    <property type="match status" value="1"/>
</dbReference>
<evidence type="ECO:0000256" key="1">
    <source>
        <dbReference type="SAM" id="MobiDB-lite"/>
    </source>
</evidence>
<dbReference type="EMBL" id="BAAAZY010000042">
    <property type="protein sequence ID" value="GAA4090921.1"/>
    <property type="molecule type" value="Genomic_DNA"/>
</dbReference>
<dbReference type="Proteomes" id="UP001499984">
    <property type="component" value="Unassembled WGS sequence"/>
</dbReference>
<name>A0ABP7WKM7_9ACTN</name>
<dbReference type="SUPFAM" id="SSF81901">
    <property type="entry name" value="HCP-like"/>
    <property type="match status" value="1"/>
</dbReference>
<comment type="caution">
    <text evidence="2">The sequence shown here is derived from an EMBL/GenBank/DDBJ whole genome shotgun (WGS) entry which is preliminary data.</text>
</comment>
<organism evidence="2 3">
    <name type="scientific">Streptomyces shaanxiensis</name>
    <dbReference type="NCBI Taxonomy" id="653357"/>
    <lineage>
        <taxon>Bacteria</taxon>
        <taxon>Bacillati</taxon>
        <taxon>Actinomycetota</taxon>
        <taxon>Actinomycetes</taxon>
        <taxon>Kitasatosporales</taxon>
        <taxon>Streptomycetaceae</taxon>
        <taxon>Streptomyces</taxon>
    </lineage>
</organism>
<evidence type="ECO:0000313" key="3">
    <source>
        <dbReference type="Proteomes" id="UP001499984"/>
    </source>
</evidence>
<protein>
    <recommendedName>
        <fullName evidence="4">ATP-binding protein</fullName>
    </recommendedName>
</protein>
<reference evidence="3" key="1">
    <citation type="journal article" date="2019" name="Int. J. Syst. Evol. Microbiol.">
        <title>The Global Catalogue of Microorganisms (GCM) 10K type strain sequencing project: providing services to taxonomists for standard genome sequencing and annotation.</title>
        <authorList>
            <consortium name="The Broad Institute Genomics Platform"/>
            <consortium name="The Broad Institute Genome Sequencing Center for Infectious Disease"/>
            <person name="Wu L."/>
            <person name="Ma J."/>
        </authorList>
    </citation>
    <scope>NUCLEOTIDE SEQUENCE [LARGE SCALE GENOMIC DNA]</scope>
    <source>
        <strain evidence="3">JCM 16925</strain>
    </source>
</reference>
<keyword evidence="3" id="KW-1185">Reference proteome</keyword>
<evidence type="ECO:0000313" key="2">
    <source>
        <dbReference type="EMBL" id="GAA4090921.1"/>
    </source>
</evidence>
<accession>A0ABP7WKM7</accession>